<dbReference type="Proteomes" id="UP000075635">
    <property type="component" value="Unassembled WGS sequence"/>
</dbReference>
<accession>A0A150RT65</accession>
<comment type="caution">
    <text evidence="1">The sequence shown here is derived from an EMBL/GenBank/DDBJ whole genome shotgun (WGS) entry which is preliminary data.</text>
</comment>
<evidence type="ECO:0000313" key="1">
    <source>
        <dbReference type="EMBL" id="KYF83306.1"/>
    </source>
</evidence>
<dbReference type="Pfam" id="PF06739">
    <property type="entry name" value="SBBP"/>
    <property type="match status" value="1"/>
</dbReference>
<proteinExistence type="predicted"/>
<dbReference type="InterPro" id="IPR052918">
    <property type="entry name" value="Motility_Chemotaxis_Reg"/>
</dbReference>
<gene>
    <name evidence="1" type="ORF">BE17_27210</name>
</gene>
<sequence length="355" mass="37155">MCREGVRTCSADGTWGVCEGEILPAVERCDATDDENCDGLECVVWTTAYKQTGDVHFMDIAGDADGNMFVSGAFFDTITIGDHTLSSASTTDILLLKLSPTGEPLWSKKFGDFYPDEPWVLTVDSKGNPLLSGTSDSGIDFGDGPLTAGSFIAKLDASGKPIWTKGPEGGGISAVATDANDRVIVAGSFSKPIDFGGGPMQPDDGDSDIFVAKLDGATGLATAPGCWVRTFGGNNATARVIDIAVDRSDNIFIAGSTLETAQIDRFTIDRGGFVMKLTPSGVPDWIRTMRVIGPNPAIVDVTGIAVDSSGRPVLAGDHSGDLQIGPHMMTSVSRDVFLVQFEADGTVGWVGSGQI</sequence>
<dbReference type="SUPFAM" id="SSF50998">
    <property type="entry name" value="Quinoprotein alcohol dehydrogenase-like"/>
    <property type="match status" value="1"/>
</dbReference>
<dbReference type="InterPro" id="IPR011042">
    <property type="entry name" value="6-blade_b-propeller_TolB-like"/>
</dbReference>
<dbReference type="InterPro" id="IPR011047">
    <property type="entry name" value="Quinoprotein_ADH-like_sf"/>
</dbReference>
<evidence type="ECO:0000313" key="2">
    <source>
        <dbReference type="Proteomes" id="UP000075635"/>
    </source>
</evidence>
<dbReference type="AlphaFoldDB" id="A0A150RT65"/>
<dbReference type="PANTHER" id="PTHR35580:SF1">
    <property type="entry name" value="PHYTASE-LIKE DOMAIN-CONTAINING PROTEIN"/>
    <property type="match status" value="1"/>
</dbReference>
<protein>
    <submittedName>
        <fullName evidence="1">Uncharacterized protein</fullName>
    </submittedName>
</protein>
<name>A0A150RT65_SORCE</name>
<organism evidence="1 2">
    <name type="scientific">Sorangium cellulosum</name>
    <name type="common">Polyangium cellulosum</name>
    <dbReference type="NCBI Taxonomy" id="56"/>
    <lineage>
        <taxon>Bacteria</taxon>
        <taxon>Pseudomonadati</taxon>
        <taxon>Myxococcota</taxon>
        <taxon>Polyangia</taxon>
        <taxon>Polyangiales</taxon>
        <taxon>Polyangiaceae</taxon>
        <taxon>Sorangium</taxon>
    </lineage>
</organism>
<dbReference type="InterPro" id="IPR010620">
    <property type="entry name" value="SBBP_repeat"/>
</dbReference>
<reference evidence="1 2" key="1">
    <citation type="submission" date="2014-02" db="EMBL/GenBank/DDBJ databases">
        <title>The small core and large imbalanced accessory genome model reveals a collaborative survival strategy of Sorangium cellulosum strains in nature.</title>
        <authorList>
            <person name="Han K."/>
            <person name="Peng R."/>
            <person name="Blom J."/>
            <person name="Li Y.-Z."/>
        </authorList>
    </citation>
    <scope>NUCLEOTIDE SEQUENCE [LARGE SCALE GENOMIC DNA]</scope>
    <source>
        <strain evidence="1 2">So0011-07</strain>
    </source>
</reference>
<dbReference type="Gene3D" id="2.120.10.30">
    <property type="entry name" value="TolB, C-terminal domain"/>
    <property type="match status" value="1"/>
</dbReference>
<dbReference type="PANTHER" id="PTHR35580">
    <property type="entry name" value="CELL SURFACE GLYCOPROTEIN (S-LAYER PROTEIN)-LIKE PROTEIN"/>
    <property type="match status" value="1"/>
</dbReference>
<dbReference type="EMBL" id="JEMB01002130">
    <property type="protein sequence ID" value="KYF83306.1"/>
    <property type="molecule type" value="Genomic_DNA"/>
</dbReference>